<dbReference type="GO" id="GO:0046475">
    <property type="term" value="P:glycerophospholipid catabolic process"/>
    <property type="evidence" value="ECO:0007669"/>
    <property type="project" value="TreeGrafter"/>
</dbReference>
<dbReference type="SUPFAM" id="SSF51695">
    <property type="entry name" value="PLC-like phosphodiesterases"/>
    <property type="match status" value="1"/>
</dbReference>
<dbReference type="Pfam" id="PF03009">
    <property type="entry name" value="GDPD"/>
    <property type="match status" value="1"/>
</dbReference>
<dbReference type="InterPro" id="IPR052271">
    <property type="entry name" value="GDPD-Related"/>
</dbReference>
<accession>A0A0G4FCL4</accession>
<evidence type="ECO:0000256" key="5">
    <source>
        <dbReference type="ARBA" id="ARBA00022989"/>
    </source>
</evidence>
<evidence type="ECO:0000259" key="9">
    <source>
        <dbReference type="Pfam" id="PF03009"/>
    </source>
</evidence>
<dbReference type="PANTHER" id="PTHR42758">
    <property type="entry name" value="PHOSPHATIDYLGLYCEROL PHOSPHOLIPASE C"/>
    <property type="match status" value="1"/>
</dbReference>
<evidence type="ECO:0000256" key="2">
    <source>
        <dbReference type="ARBA" id="ARBA00007277"/>
    </source>
</evidence>
<protein>
    <recommendedName>
        <fullName evidence="9">GP-PDE domain-containing protein</fullName>
    </recommendedName>
</protein>
<proteinExistence type="inferred from homology"/>
<name>A0A0G4FCL4_9ALVE</name>
<evidence type="ECO:0000313" key="10">
    <source>
        <dbReference type="EMBL" id="CEM10966.1"/>
    </source>
</evidence>
<dbReference type="PANTHER" id="PTHR42758:SF2">
    <property type="entry name" value="PHOSPHATIDYLGLYCEROL PHOSPHOLIPASE C"/>
    <property type="match status" value="1"/>
</dbReference>
<dbReference type="Gene3D" id="3.20.20.190">
    <property type="entry name" value="Phosphatidylinositol (PI) phosphodiesterase"/>
    <property type="match status" value="1"/>
</dbReference>
<keyword evidence="7" id="KW-0472">Membrane</keyword>
<feature type="domain" description="GP-PDE" evidence="9">
    <location>
        <begin position="15"/>
        <end position="209"/>
    </location>
</feature>
<dbReference type="GO" id="GO:0016020">
    <property type="term" value="C:membrane"/>
    <property type="evidence" value="ECO:0007669"/>
    <property type="project" value="UniProtKB-SubCell"/>
</dbReference>
<dbReference type="EMBL" id="CDMZ01000286">
    <property type="protein sequence ID" value="CEM10966.1"/>
    <property type="molecule type" value="Genomic_DNA"/>
</dbReference>
<feature type="region of interest" description="Disordered" evidence="8">
    <location>
        <begin position="251"/>
        <end position="285"/>
    </location>
</feature>
<reference evidence="10" key="1">
    <citation type="submission" date="2014-11" db="EMBL/GenBank/DDBJ databases">
        <authorList>
            <person name="Otto D Thomas"/>
            <person name="Naeem Raeece"/>
        </authorList>
    </citation>
    <scope>NUCLEOTIDE SEQUENCE</scope>
</reference>
<organism evidence="10">
    <name type="scientific">Chromera velia CCMP2878</name>
    <dbReference type="NCBI Taxonomy" id="1169474"/>
    <lineage>
        <taxon>Eukaryota</taxon>
        <taxon>Sar</taxon>
        <taxon>Alveolata</taxon>
        <taxon>Colpodellida</taxon>
        <taxon>Chromeraceae</taxon>
        <taxon>Chromera</taxon>
    </lineage>
</organism>
<evidence type="ECO:0000256" key="1">
    <source>
        <dbReference type="ARBA" id="ARBA00004370"/>
    </source>
</evidence>
<sequence length="428" mass="46638">MPANSGRRHVPIYGHRGFGVSMPGSPATVPENSFHAFEAAVAAGAEGAELDVWLTQDSEVIVTHGTGSDAEGFLHEVTLEGRMPDGRPLKIEDLDYKASLQAGGLILRDAWVNTVDLTEWGGDPSAASRLYAGMGQPRQAEERERYATSSVAVAVQTESPSGDAPTPQLEGPGWTQLPLLQEVLEQFQGRLKFNVELKGTKPDLSRRVKDIARQFPGTVARISTFMWLPPEEDAAALCLDPVESERADVEKCPNGHIPADLAGPLSNSSSSDSQTFENGEEAPDPPLALLYQHREAPASVDRVLQCHRRYGSDWAHLKFNTLLPPGFETGQLETKALGAPVALRTYVEALQEGGVRVMSWWGKGVDRPECVLASLWAGMDSICPNDVEMAKRVTNWWVSGKQGGEWGELVRSWDSEWKGEKEGGKCSR</sequence>
<evidence type="ECO:0000256" key="4">
    <source>
        <dbReference type="ARBA" id="ARBA00022801"/>
    </source>
</evidence>
<dbReference type="VEuPathDB" id="CryptoDB:Cvel_3203"/>
<keyword evidence="5" id="KW-1133">Transmembrane helix</keyword>
<keyword evidence="3" id="KW-0812">Transmembrane</keyword>
<dbReference type="InterPro" id="IPR017946">
    <property type="entry name" value="PLC-like_Pdiesterase_TIM-brl"/>
</dbReference>
<dbReference type="PhylomeDB" id="A0A0G4FCL4"/>
<evidence type="ECO:0000256" key="7">
    <source>
        <dbReference type="ARBA" id="ARBA00023136"/>
    </source>
</evidence>
<feature type="compositionally biased region" description="Polar residues" evidence="8">
    <location>
        <begin position="265"/>
        <end position="277"/>
    </location>
</feature>
<evidence type="ECO:0000256" key="3">
    <source>
        <dbReference type="ARBA" id="ARBA00022692"/>
    </source>
</evidence>
<dbReference type="GO" id="GO:0005737">
    <property type="term" value="C:cytoplasm"/>
    <property type="evidence" value="ECO:0007669"/>
    <property type="project" value="UniProtKB-ARBA"/>
</dbReference>
<comment type="similarity">
    <text evidence="2">Belongs to the glycerophosphoryl diester phosphodiesterase family.</text>
</comment>
<comment type="subcellular location">
    <subcellularLocation>
        <location evidence="1">Membrane</location>
    </subcellularLocation>
</comment>
<dbReference type="InterPro" id="IPR030395">
    <property type="entry name" value="GP_PDE_dom"/>
</dbReference>
<dbReference type="GO" id="GO:0008081">
    <property type="term" value="F:phosphoric diester hydrolase activity"/>
    <property type="evidence" value="ECO:0007669"/>
    <property type="project" value="InterPro"/>
</dbReference>
<dbReference type="AlphaFoldDB" id="A0A0G4FCL4"/>
<evidence type="ECO:0000256" key="8">
    <source>
        <dbReference type="SAM" id="MobiDB-lite"/>
    </source>
</evidence>
<evidence type="ECO:0000256" key="6">
    <source>
        <dbReference type="ARBA" id="ARBA00023098"/>
    </source>
</evidence>
<gene>
    <name evidence="10" type="ORF">Cvel_3203</name>
</gene>
<keyword evidence="4" id="KW-0378">Hydrolase</keyword>
<keyword evidence="6" id="KW-0443">Lipid metabolism</keyword>